<dbReference type="PANTHER" id="PTHR33321:SF15">
    <property type="entry name" value="PLANT BASIC SECRETORY PROTEIN (BSP) FAMILY PROTEIN"/>
    <property type="match status" value="1"/>
</dbReference>
<proteinExistence type="predicted"/>
<dbReference type="EMBL" id="MNCJ02000318">
    <property type="protein sequence ID" value="KAF5814106.1"/>
    <property type="molecule type" value="Genomic_DNA"/>
</dbReference>
<dbReference type="PANTHER" id="PTHR33321">
    <property type="match status" value="1"/>
</dbReference>
<dbReference type="Pfam" id="PF04450">
    <property type="entry name" value="BSP"/>
    <property type="match status" value="1"/>
</dbReference>
<gene>
    <name evidence="1" type="ORF">HanXRQr2_Chr03g0106771</name>
</gene>
<reference evidence="1" key="1">
    <citation type="journal article" date="2017" name="Nature">
        <title>The sunflower genome provides insights into oil metabolism, flowering and Asterid evolution.</title>
        <authorList>
            <person name="Badouin H."/>
            <person name="Gouzy J."/>
            <person name="Grassa C.J."/>
            <person name="Murat F."/>
            <person name="Staton S.E."/>
            <person name="Cottret L."/>
            <person name="Lelandais-Briere C."/>
            <person name="Owens G.L."/>
            <person name="Carrere S."/>
            <person name="Mayjonade B."/>
            <person name="Legrand L."/>
            <person name="Gill N."/>
            <person name="Kane N.C."/>
            <person name="Bowers J.E."/>
            <person name="Hubner S."/>
            <person name="Bellec A."/>
            <person name="Berard A."/>
            <person name="Berges H."/>
            <person name="Blanchet N."/>
            <person name="Boniface M.C."/>
            <person name="Brunel D."/>
            <person name="Catrice O."/>
            <person name="Chaidir N."/>
            <person name="Claudel C."/>
            <person name="Donnadieu C."/>
            <person name="Faraut T."/>
            <person name="Fievet G."/>
            <person name="Helmstetter N."/>
            <person name="King M."/>
            <person name="Knapp S.J."/>
            <person name="Lai Z."/>
            <person name="Le Paslier M.C."/>
            <person name="Lippi Y."/>
            <person name="Lorenzon L."/>
            <person name="Mandel J.R."/>
            <person name="Marage G."/>
            <person name="Marchand G."/>
            <person name="Marquand E."/>
            <person name="Bret-Mestries E."/>
            <person name="Morien E."/>
            <person name="Nambeesan S."/>
            <person name="Nguyen T."/>
            <person name="Pegot-Espagnet P."/>
            <person name="Pouilly N."/>
            <person name="Raftis F."/>
            <person name="Sallet E."/>
            <person name="Schiex T."/>
            <person name="Thomas J."/>
            <person name="Vandecasteele C."/>
            <person name="Vares D."/>
            <person name="Vear F."/>
            <person name="Vautrin S."/>
            <person name="Crespi M."/>
            <person name="Mangin B."/>
            <person name="Burke J.M."/>
            <person name="Salse J."/>
            <person name="Munos S."/>
            <person name="Vincourt P."/>
            <person name="Rieseberg L.H."/>
            <person name="Langlade N.B."/>
        </authorList>
    </citation>
    <scope>NUCLEOTIDE SEQUENCE</scope>
    <source>
        <tissue evidence="1">Leaves</tissue>
    </source>
</reference>
<dbReference type="Gramene" id="mRNA:HanXRQr2_Chr03g0106771">
    <property type="protein sequence ID" value="CDS:HanXRQr2_Chr03g0106771.1"/>
    <property type="gene ID" value="HanXRQr2_Chr03g0106771"/>
</dbReference>
<evidence type="ECO:0000313" key="1">
    <source>
        <dbReference type="EMBL" id="KAF5814106.1"/>
    </source>
</evidence>
<name>A0A9K3JEH6_HELAN</name>
<keyword evidence="2" id="KW-1185">Reference proteome</keyword>
<organism evidence="1 2">
    <name type="scientific">Helianthus annuus</name>
    <name type="common">Common sunflower</name>
    <dbReference type="NCBI Taxonomy" id="4232"/>
    <lineage>
        <taxon>Eukaryota</taxon>
        <taxon>Viridiplantae</taxon>
        <taxon>Streptophyta</taxon>
        <taxon>Embryophyta</taxon>
        <taxon>Tracheophyta</taxon>
        <taxon>Spermatophyta</taxon>
        <taxon>Magnoliopsida</taxon>
        <taxon>eudicotyledons</taxon>
        <taxon>Gunneridae</taxon>
        <taxon>Pentapetalae</taxon>
        <taxon>asterids</taxon>
        <taxon>campanulids</taxon>
        <taxon>Asterales</taxon>
        <taxon>Asteraceae</taxon>
        <taxon>Asteroideae</taxon>
        <taxon>Heliantheae alliance</taxon>
        <taxon>Heliantheae</taxon>
        <taxon>Helianthus</taxon>
    </lineage>
</organism>
<reference evidence="1" key="2">
    <citation type="submission" date="2020-06" db="EMBL/GenBank/DDBJ databases">
        <title>Helianthus annuus Genome sequencing and assembly Release 2.</title>
        <authorList>
            <person name="Gouzy J."/>
            <person name="Langlade N."/>
            <person name="Munos S."/>
        </authorList>
    </citation>
    <scope>NUCLEOTIDE SEQUENCE</scope>
    <source>
        <tissue evidence="1">Leaves</tissue>
    </source>
</reference>
<accession>A0A9K3JEH6</accession>
<dbReference type="Proteomes" id="UP000215914">
    <property type="component" value="Unassembled WGS sequence"/>
</dbReference>
<protein>
    <submittedName>
        <fullName evidence="1">Uncharacterized protein</fullName>
    </submittedName>
</protein>
<comment type="caution">
    <text evidence="1">The sequence shown here is derived from an EMBL/GenBank/DDBJ whole genome shotgun (WGS) entry which is preliminary data.</text>
</comment>
<dbReference type="AlphaFoldDB" id="A0A9K3JEH6"/>
<evidence type="ECO:0000313" key="2">
    <source>
        <dbReference type="Proteomes" id="UP000215914"/>
    </source>
</evidence>
<dbReference type="InterPro" id="IPR007541">
    <property type="entry name" value="Uncharacterised_BSP"/>
</dbReference>
<sequence length="62" mass="7067">MDLKWIFTSLIHHEMTYVFHWNDEGKTPAPLVDGIADYTVLKANYNPAGFNKPGSGDRWDQG</sequence>